<evidence type="ECO:0000256" key="5">
    <source>
        <dbReference type="SAM" id="SignalP"/>
    </source>
</evidence>
<evidence type="ECO:0000256" key="3">
    <source>
        <dbReference type="ARBA" id="ARBA00022729"/>
    </source>
</evidence>
<dbReference type="GO" id="GO:0009289">
    <property type="term" value="C:pilus"/>
    <property type="evidence" value="ECO:0007669"/>
    <property type="project" value="UniProtKB-SubCell"/>
</dbReference>
<organism evidence="8 9">
    <name type="scientific">Lonsdalea britannica</name>
    <dbReference type="NCBI Taxonomy" id="1082704"/>
    <lineage>
        <taxon>Bacteria</taxon>
        <taxon>Pseudomonadati</taxon>
        <taxon>Pseudomonadota</taxon>
        <taxon>Gammaproteobacteria</taxon>
        <taxon>Enterobacterales</taxon>
        <taxon>Pectobacteriaceae</taxon>
        <taxon>Lonsdalea</taxon>
    </lineage>
</organism>
<evidence type="ECO:0008006" key="10">
    <source>
        <dbReference type="Google" id="ProtNLM"/>
    </source>
</evidence>
<dbReference type="InterPro" id="IPR036937">
    <property type="entry name" value="Adhesion_dom_fimbrial_sf"/>
</dbReference>
<evidence type="ECO:0000259" key="6">
    <source>
        <dbReference type="Pfam" id="PF00419"/>
    </source>
</evidence>
<dbReference type="InterPro" id="IPR054160">
    <property type="entry name" value="MrkD_recept-bd"/>
</dbReference>
<dbReference type="Gene3D" id="2.60.40.1090">
    <property type="entry name" value="Fimbrial-type adhesion domain"/>
    <property type="match status" value="1"/>
</dbReference>
<dbReference type="EMBL" id="CP023009">
    <property type="protein sequence ID" value="AXW87295.1"/>
    <property type="molecule type" value="Genomic_DNA"/>
</dbReference>
<dbReference type="InterPro" id="IPR000259">
    <property type="entry name" value="Adhesion_dom_fimbrial"/>
</dbReference>
<dbReference type="GO" id="GO:0043709">
    <property type="term" value="P:cell adhesion involved in single-species biofilm formation"/>
    <property type="evidence" value="ECO:0007669"/>
    <property type="project" value="TreeGrafter"/>
</dbReference>
<evidence type="ECO:0000256" key="2">
    <source>
        <dbReference type="ARBA" id="ARBA00006671"/>
    </source>
</evidence>
<dbReference type="PANTHER" id="PTHR33420">
    <property type="entry name" value="FIMBRIAL SUBUNIT ELFA-RELATED"/>
    <property type="match status" value="1"/>
</dbReference>
<evidence type="ECO:0000313" key="8">
    <source>
        <dbReference type="EMBL" id="AXW87295.1"/>
    </source>
</evidence>
<accession>A0AAD0SHF0</accession>
<keyword evidence="3 5" id="KW-0732">Signal</keyword>
<feature type="domain" description="MrkD-like receptor binding" evidence="7">
    <location>
        <begin position="52"/>
        <end position="165"/>
    </location>
</feature>
<evidence type="ECO:0000256" key="4">
    <source>
        <dbReference type="ARBA" id="ARBA00023263"/>
    </source>
</evidence>
<feature type="signal peptide" evidence="5">
    <location>
        <begin position="1"/>
        <end position="32"/>
    </location>
</feature>
<dbReference type="Pfam" id="PF00419">
    <property type="entry name" value="Fimbrial"/>
    <property type="match status" value="1"/>
</dbReference>
<evidence type="ECO:0000313" key="9">
    <source>
        <dbReference type="Proteomes" id="UP000263881"/>
    </source>
</evidence>
<proteinExistence type="inferred from homology"/>
<protein>
    <recommendedName>
        <fullName evidence="10">Fimbrial-type adhesion domain-containing protein</fullName>
    </recommendedName>
</protein>
<dbReference type="RefSeq" id="WP_094117641.1">
    <property type="nucleotide sequence ID" value="NZ_CP023009.1"/>
</dbReference>
<feature type="chain" id="PRO_5042088816" description="Fimbrial-type adhesion domain-containing protein" evidence="5">
    <location>
        <begin position="33"/>
        <end position="325"/>
    </location>
</feature>
<dbReference type="InterPro" id="IPR050263">
    <property type="entry name" value="Bact_Fimbrial_Adh_Pro"/>
</dbReference>
<sequence length="325" mass="34500">MKMSKRTRNSHCNYLRSILFLVFLLTGFNATATSTNEFSPSSSTIALPSSLTLPANTAVGKVVYTSEAATTSMTSSDTGDYTFTTQWAGESPTRSSYGNNVYETGIAGLGFRVKGVFRTNQPKTLTIYWPDNSDTVTLTGSTTPAEQDAYLELIVTSNDVASGEFDLSAIIANMHFDEVDWAVSFSGTTTVTATSCEVNTYDTSVDLGTAYTKNLTEVGTTAQTTDFSINMTCSASTLKPSITFSGTPDSNVSAVFSNDSGTATGVGVQLLYGDTVITPDTVLSLGKPTSTSATDYDFKARLYQTASTVTAGSVDTTVTFTVDYE</sequence>
<gene>
    <name evidence="8" type="ORF">CKQ53_10085</name>
</gene>
<dbReference type="PANTHER" id="PTHR33420:SF3">
    <property type="entry name" value="FIMBRIAL SUBUNIT ELFA"/>
    <property type="match status" value="1"/>
</dbReference>
<dbReference type="Pfam" id="PF22003">
    <property type="entry name" value="MrkDrd"/>
    <property type="match status" value="1"/>
</dbReference>
<dbReference type="SUPFAM" id="SSF49401">
    <property type="entry name" value="Bacterial adhesins"/>
    <property type="match status" value="1"/>
</dbReference>
<evidence type="ECO:0000256" key="1">
    <source>
        <dbReference type="ARBA" id="ARBA00004561"/>
    </source>
</evidence>
<keyword evidence="9" id="KW-1185">Reference proteome</keyword>
<feature type="domain" description="Fimbrial-type adhesion" evidence="6">
    <location>
        <begin position="184"/>
        <end position="325"/>
    </location>
</feature>
<dbReference type="Gene3D" id="2.60.40.3310">
    <property type="match status" value="1"/>
</dbReference>
<dbReference type="Proteomes" id="UP000263881">
    <property type="component" value="Chromosome"/>
</dbReference>
<keyword evidence="4" id="KW-0281">Fimbrium</keyword>
<evidence type="ECO:0000259" key="7">
    <source>
        <dbReference type="Pfam" id="PF22003"/>
    </source>
</evidence>
<dbReference type="KEGG" id="lbq:CKQ53_10085"/>
<reference evidence="8 9" key="1">
    <citation type="submission" date="2017-08" db="EMBL/GenBank/DDBJ databases">
        <title>Comparative genomics of bacteria isolated from necrotic lesions of AOD affected trees.</title>
        <authorList>
            <person name="Doonan J."/>
            <person name="Denman S."/>
            <person name="McDonald J.E."/>
        </authorList>
    </citation>
    <scope>NUCLEOTIDE SEQUENCE [LARGE SCALE GENOMIC DNA]</scope>
    <source>
        <strain evidence="8 9">477</strain>
    </source>
</reference>
<dbReference type="AlphaFoldDB" id="A0AAD0SHF0"/>
<comment type="similarity">
    <text evidence="2">Belongs to the fimbrial protein family.</text>
</comment>
<dbReference type="InterPro" id="IPR008966">
    <property type="entry name" value="Adhesion_dom_sf"/>
</dbReference>
<comment type="subcellular location">
    <subcellularLocation>
        <location evidence="1">Fimbrium</location>
    </subcellularLocation>
</comment>
<name>A0AAD0SHF0_9GAMM</name>